<accession>A0A976M3K4</accession>
<name>A0A976M3K4_THEOR</name>
<keyword evidence="1" id="KW-0472">Membrane</keyword>
<sequence length="220" mass="25551">MEDTLHTDRPVFNDVYNEEVDGCDDDQISSYCVKENGGCKIDSVDRASNNRDSCVTLEDGADDGHKDSIVFNQEKFSKFIKDSYDLLLVNNSISIECIDSKIALLYDYRSELLSVIRTNEVQQKYLTERLLTHQKKVLNGVYVNSKHSLRKLYDRLDEVAQIDRYLRVQMGKIVRVQRLFVEKRKKFNYQKQRSRDLLALLVFVGLLVFCAVSSLRCLRC</sequence>
<dbReference type="AlphaFoldDB" id="A0A976M3K4"/>
<evidence type="ECO:0000313" key="3">
    <source>
        <dbReference type="Proteomes" id="UP000244803"/>
    </source>
</evidence>
<dbReference type="EMBL" id="CP056065">
    <property type="protein sequence ID" value="UKJ87701.2"/>
    <property type="molecule type" value="Genomic_DNA"/>
</dbReference>
<organism evidence="2 3">
    <name type="scientific">Theileria orientalis</name>
    <dbReference type="NCBI Taxonomy" id="68886"/>
    <lineage>
        <taxon>Eukaryota</taxon>
        <taxon>Sar</taxon>
        <taxon>Alveolata</taxon>
        <taxon>Apicomplexa</taxon>
        <taxon>Aconoidasida</taxon>
        <taxon>Piroplasmida</taxon>
        <taxon>Theileriidae</taxon>
        <taxon>Theileria</taxon>
    </lineage>
</organism>
<keyword evidence="1" id="KW-1133">Transmembrane helix</keyword>
<keyword evidence="1" id="KW-0812">Transmembrane</keyword>
<protein>
    <submittedName>
        <fullName evidence="2">Uncharacterized protein</fullName>
    </submittedName>
</protein>
<evidence type="ECO:0000313" key="2">
    <source>
        <dbReference type="EMBL" id="UKJ87701.2"/>
    </source>
</evidence>
<gene>
    <name evidence="2" type="ORF">MACJ_000141</name>
</gene>
<dbReference type="Proteomes" id="UP000244803">
    <property type="component" value="Chromosome 1"/>
</dbReference>
<reference evidence="2" key="1">
    <citation type="submission" date="2022-07" db="EMBL/GenBank/DDBJ databases">
        <title>Evaluation of T. orientalis genome assembly methods using nanopore sequencing and analysis of variation between genomes.</title>
        <authorList>
            <person name="Yam J."/>
            <person name="Micallef M.L."/>
            <person name="Liu M."/>
            <person name="Djordjevic S.P."/>
            <person name="Bogema D.R."/>
            <person name="Jenkins C."/>
        </authorList>
    </citation>
    <scope>NUCLEOTIDE SEQUENCE</scope>
    <source>
        <strain evidence="2">Fish Creek</strain>
    </source>
</reference>
<proteinExistence type="predicted"/>
<feature type="transmembrane region" description="Helical" evidence="1">
    <location>
        <begin position="197"/>
        <end position="218"/>
    </location>
</feature>
<evidence type="ECO:0000256" key="1">
    <source>
        <dbReference type="SAM" id="Phobius"/>
    </source>
</evidence>